<dbReference type="EMBL" id="UINC01202412">
    <property type="protein sequence ID" value="SVE22202.1"/>
    <property type="molecule type" value="Genomic_DNA"/>
</dbReference>
<organism evidence="1">
    <name type="scientific">marine metagenome</name>
    <dbReference type="NCBI Taxonomy" id="408172"/>
    <lineage>
        <taxon>unclassified sequences</taxon>
        <taxon>metagenomes</taxon>
        <taxon>ecological metagenomes</taxon>
    </lineage>
</organism>
<name>A0A383BQL0_9ZZZZ</name>
<dbReference type="CDD" id="cd00657">
    <property type="entry name" value="Ferritin_like"/>
    <property type="match status" value="1"/>
</dbReference>
<evidence type="ECO:0008006" key="2">
    <source>
        <dbReference type="Google" id="ProtNLM"/>
    </source>
</evidence>
<dbReference type="SUPFAM" id="SSF47240">
    <property type="entry name" value="Ferritin-like"/>
    <property type="match status" value="1"/>
</dbReference>
<dbReference type="AlphaFoldDB" id="A0A383BQL0"/>
<reference evidence="1" key="1">
    <citation type="submission" date="2018-05" db="EMBL/GenBank/DDBJ databases">
        <authorList>
            <person name="Lanie J.A."/>
            <person name="Ng W.-L."/>
            <person name="Kazmierczak K.M."/>
            <person name="Andrzejewski T.M."/>
            <person name="Davidsen T.M."/>
            <person name="Wayne K.J."/>
            <person name="Tettelin H."/>
            <person name="Glass J.I."/>
            <person name="Rusch D."/>
            <person name="Podicherti R."/>
            <person name="Tsui H.-C.T."/>
            <person name="Winkler M.E."/>
        </authorList>
    </citation>
    <scope>NUCLEOTIDE SEQUENCE</scope>
</reference>
<gene>
    <name evidence="1" type="ORF">METZ01_LOCUS475056</name>
</gene>
<proteinExistence type="predicted"/>
<evidence type="ECO:0000313" key="1">
    <source>
        <dbReference type="EMBL" id="SVE22202.1"/>
    </source>
</evidence>
<accession>A0A383BQL0</accession>
<dbReference type="InterPro" id="IPR009078">
    <property type="entry name" value="Ferritin-like_SF"/>
</dbReference>
<sequence length="243" mass="28600">MPEELPWPDLNEATIEKLANFPIWDYAVHTERQVFNKLTAYSNEEQDPLLKEALALQAYEEGRHADILKYFLNRYHILFNQVPDQPLPSNLEWCFMSTGAGECIDSFFAFGFLEISKRKDDYPIELIEVMEPIIQEEARHIIFIQNWLLYQRRKRPYILQGIHFLITMWAFWSAGWSRFMDLKNLGGSALTIQAREYEGSSMPAKDFINLCQKENKRRLAPYDPCLARPKLIPRIMNGVVFFL</sequence>
<protein>
    <recommendedName>
        <fullName evidence="2">Ferritin-like domain-containing protein</fullName>
    </recommendedName>
</protein>